<organism evidence="1">
    <name type="scientific">Arundo donax</name>
    <name type="common">Giant reed</name>
    <name type="synonym">Donax arundinaceus</name>
    <dbReference type="NCBI Taxonomy" id="35708"/>
    <lineage>
        <taxon>Eukaryota</taxon>
        <taxon>Viridiplantae</taxon>
        <taxon>Streptophyta</taxon>
        <taxon>Embryophyta</taxon>
        <taxon>Tracheophyta</taxon>
        <taxon>Spermatophyta</taxon>
        <taxon>Magnoliopsida</taxon>
        <taxon>Liliopsida</taxon>
        <taxon>Poales</taxon>
        <taxon>Poaceae</taxon>
        <taxon>PACMAD clade</taxon>
        <taxon>Arundinoideae</taxon>
        <taxon>Arundineae</taxon>
        <taxon>Arundo</taxon>
    </lineage>
</organism>
<reference evidence="1" key="1">
    <citation type="submission" date="2014-09" db="EMBL/GenBank/DDBJ databases">
        <authorList>
            <person name="Magalhaes I.L.F."/>
            <person name="Oliveira U."/>
            <person name="Santos F.R."/>
            <person name="Vidigal T.H.D.A."/>
            <person name="Brescovit A.D."/>
            <person name="Santos A.J."/>
        </authorList>
    </citation>
    <scope>NUCLEOTIDE SEQUENCE</scope>
    <source>
        <tissue evidence="1">Shoot tissue taken approximately 20 cm above the soil surface</tissue>
    </source>
</reference>
<proteinExistence type="predicted"/>
<protein>
    <submittedName>
        <fullName evidence="1">Uncharacterized protein</fullName>
    </submittedName>
</protein>
<reference evidence="1" key="2">
    <citation type="journal article" date="2015" name="Data Brief">
        <title>Shoot transcriptome of the giant reed, Arundo donax.</title>
        <authorList>
            <person name="Barrero R.A."/>
            <person name="Guerrero F.D."/>
            <person name="Moolhuijzen P."/>
            <person name="Goolsby J.A."/>
            <person name="Tidwell J."/>
            <person name="Bellgard S.E."/>
            <person name="Bellgard M.I."/>
        </authorList>
    </citation>
    <scope>NUCLEOTIDE SEQUENCE</scope>
    <source>
        <tissue evidence="1">Shoot tissue taken approximately 20 cm above the soil surface</tissue>
    </source>
</reference>
<sequence length="51" mass="6056">MKPGVSLCVKLLERYPRKTFLVVQTYLYEILFNNRDLEVFGPFSFFLINPV</sequence>
<evidence type="ECO:0000313" key="1">
    <source>
        <dbReference type="EMBL" id="JAE38912.1"/>
    </source>
</evidence>
<dbReference type="EMBL" id="GBRH01158984">
    <property type="protein sequence ID" value="JAE38912.1"/>
    <property type="molecule type" value="Transcribed_RNA"/>
</dbReference>
<accession>A0A0A9HQ98</accession>
<name>A0A0A9HQ98_ARUDO</name>
<dbReference type="AlphaFoldDB" id="A0A0A9HQ98"/>